<gene>
    <name evidence="2" type="ORF">CROQUDRAFT_96401</name>
</gene>
<feature type="compositionally biased region" description="Polar residues" evidence="1">
    <location>
        <begin position="12"/>
        <end position="21"/>
    </location>
</feature>
<dbReference type="Proteomes" id="UP000886653">
    <property type="component" value="Unassembled WGS sequence"/>
</dbReference>
<protein>
    <submittedName>
        <fullName evidence="2">Uncharacterized protein</fullName>
    </submittedName>
</protein>
<keyword evidence="3" id="KW-1185">Reference proteome</keyword>
<organism evidence="2 3">
    <name type="scientific">Cronartium quercuum f. sp. fusiforme G11</name>
    <dbReference type="NCBI Taxonomy" id="708437"/>
    <lineage>
        <taxon>Eukaryota</taxon>
        <taxon>Fungi</taxon>
        <taxon>Dikarya</taxon>
        <taxon>Basidiomycota</taxon>
        <taxon>Pucciniomycotina</taxon>
        <taxon>Pucciniomycetes</taxon>
        <taxon>Pucciniales</taxon>
        <taxon>Coleosporiaceae</taxon>
        <taxon>Cronartium</taxon>
    </lineage>
</organism>
<evidence type="ECO:0000313" key="3">
    <source>
        <dbReference type="Proteomes" id="UP000886653"/>
    </source>
</evidence>
<feature type="region of interest" description="Disordered" evidence="1">
    <location>
        <begin position="1"/>
        <end position="22"/>
    </location>
</feature>
<name>A0A9P6ND27_9BASI</name>
<evidence type="ECO:0000313" key="2">
    <source>
        <dbReference type="EMBL" id="KAG0143367.1"/>
    </source>
</evidence>
<evidence type="ECO:0000256" key="1">
    <source>
        <dbReference type="SAM" id="MobiDB-lite"/>
    </source>
</evidence>
<sequence length="101" mass="11139">MSIIATTPAKPSATQFKTPPQATKARVDQIPILDVDVTFTGPQALTCTRTSTLTYTAVLLFCPFCKRPCTPRRISASSLLAISSNPWRNNLLEFEGRWNPV</sequence>
<accession>A0A9P6ND27</accession>
<dbReference type="AlphaFoldDB" id="A0A9P6ND27"/>
<dbReference type="EMBL" id="MU167321">
    <property type="protein sequence ID" value="KAG0143367.1"/>
    <property type="molecule type" value="Genomic_DNA"/>
</dbReference>
<proteinExistence type="predicted"/>
<reference evidence="2" key="1">
    <citation type="submission" date="2013-11" db="EMBL/GenBank/DDBJ databases">
        <title>Genome sequence of the fusiform rust pathogen reveals effectors for host alternation and coevolution with pine.</title>
        <authorList>
            <consortium name="DOE Joint Genome Institute"/>
            <person name="Smith K."/>
            <person name="Pendleton A."/>
            <person name="Kubisiak T."/>
            <person name="Anderson C."/>
            <person name="Salamov A."/>
            <person name="Aerts A."/>
            <person name="Riley R."/>
            <person name="Clum A."/>
            <person name="Lindquist E."/>
            <person name="Ence D."/>
            <person name="Campbell M."/>
            <person name="Kronenberg Z."/>
            <person name="Feau N."/>
            <person name="Dhillon B."/>
            <person name="Hamelin R."/>
            <person name="Burleigh J."/>
            <person name="Smith J."/>
            <person name="Yandell M."/>
            <person name="Nelson C."/>
            <person name="Grigoriev I."/>
            <person name="Davis J."/>
        </authorList>
    </citation>
    <scope>NUCLEOTIDE SEQUENCE</scope>
    <source>
        <strain evidence="2">G11</strain>
    </source>
</reference>
<comment type="caution">
    <text evidence="2">The sequence shown here is derived from an EMBL/GenBank/DDBJ whole genome shotgun (WGS) entry which is preliminary data.</text>
</comment>